<gene>
    <name evidence="1" type="ORF">OBBRIDRAFT_812332</name>
</gene>
<evidence type="ECO:0000313" key="1">
    <source>
        <dbReference type="EMBL" id="OCH91122.1"/>
    </source>
</evidence>
<name>A0A8E2DL32_9APHY</name>
<dbReference type="EMBL" id="KV722391">
    <property type="protein sequence ID" value="OCH91122.1"/>
    <property type="molecule type" value="Genomic_DNA"/>
</dbReference>
<dbReference type="OrthoDB" id="565731at2759"/>
<evidence type="ECO:0000313" key="2">
    <source>
        <dbReference type="Proteomes" id="UP000250043"/>
    </source>
</evidence>
<reference evidence="1 2" key="1">
    <citation type="submission" date="2016-07" db="EMBL/GenBank/DDBJ databases">
        <title>Draft genome of the white-rot fungus Obba rivulosa 3A-2.</title>
        <authorList>
            <consortium name="DOE Joint Genome Institute"/>
            <person name="Miettinen O."/>
            <person name="Riley R."/>
            <person name="Acob R."/>
            <person name="Barry K."/>
            <person name="Cullen D."/>
            <person name="De Vries R."/>
            <person name="Hainaut M."/>
            <person name="Hatakka A."/>
            <person name="Henrissat B."/>
            <person name="Hilden K."/>
            <person name="Kuo R."/>
            <person name="Labutti K."/>
            <person name="Lipzen A."/>
            <person name="Makela M.R."/>
            <person name="Sandor L."/>
            <person name="Spatafora J.W."/>
            <person name="Grigoriev I.V."/>
            <person name="Hibbett D.S."/>
        </authorList>
    </citation>
    <scope>NUCLEOTIDE SEQUENCE [LARGE SCALE GENOMIC DNA]</scope>
    <source>
        <strain evidence="1 2">3A-2</strain>
    </source>
</reference>
<accession>A0A8E2DL32</accession>
<protein>
    <submittedName>
        <fullName evidence="1">Uncharacterized protein</fullName>
    </submittedName>
</protein>
<sequence>MHAATKEQMEQVAELLPRWRDSGRRFSPEDAEAFVRRCEELDCPKLALQVFGNHPKYAMDLSSVKAARHLLHALHQKYPLEDTMLLVALWNVYKLPPIASDLVSCALLMSTCFKHGSKESLLIANEMLPYLQKLLGEAEPWTLRYPESRIQQPEKEKAWLTWTLTKIEKALGKQGVEHSWLTQWRQDSGHATIAT</sequence>
<dbReference type="Proteomes" id="UP000250043">
    <property type="component" value="Unassembled WGS sequence"/>
</dbReference>
<dbReference type="AlphaFoldDB" id="A0A8E2DL32"/>
<keyword evidence="2" id="KW-1185">Reference proteome</keyword>
<proteinExistence type="predicted"/>
<organism evidence="1 2">
    <name type="scientific">Obba rivulosa</name>
    <dbReference type="NCBI Taxonomy" id="1052685"/>
    <lineage>
        <taxon>Eukaryota</taxon>
        <taxon>Fungi</taxon>
        <taxon>Dikarya</taxon>
        <taxon>Basidiomycota</taxon>
        <taxon>Agaricomycotina</taxon>
        <taxon>Agaricomycetes</taxon>
        <taxon>Polyporales</taxon>
        <taxon>Gelatoporiaceae</taxon>
        <taxon>Obba</taxon>
    </lineage>
</organism>